<dbReference type="EMBL" id="JALJOU010000139">
    <property type="protein sequence ID" value="KAK9818917.1"/>
    <property type="molecule type" value="Genomic_DNA"/>
</dbReference>
<sequence length="1218" mass="126211">DRDRVKAKRDRHRRPHKRLRTDAEKAAAAERTAAEAGALTRRAAPGQWAALGAEPDSYFDSRGDRDNLVFQALYRANIAAYHRVDPTGVAAGARPRYGLVYGPRGVGEEADGASQRGTAGERRRYFLASVVRAERDRRACRVRLGRPRRSPPLVKPAAAPVGDGGNGAEAAEGEGVGESHEMYLLRRTRELNAAVRERPFDLQLWLDFAAFQDDAAQPAGMRVRPGVAAAAAEKKIAILEQALAHHPGSDELLLALLGAAEVAAPADEVLQRWRRVLSRHGGSGHLWRAFLAWRRGGSSGGGTAAVTALRHDYADALMALAREQARRRRDGAPADVVAEVEREWTDMLCDAVRLELQAGHTEQGVARIQAALEYACLPKPALPSGPAAKLRAFQACWEAGAPLLGEPRARGWGAWHQRRLAGLPAEDEGDRAGAAPAAPAEPDPEEEEEEGGWGGWVPLAPAMAVTGEGAAAEGAGADNADPDSGDGSLADDRGGDGDADAEAEPPPEAEEGTEEELLARLGVRLEAEVAALAGSEGGGFNDDIARRWGAQEQARDSAQFLPLRVRPAPGEEAGAEDAGAAATSAEDRLVEFDEVRECLLTLDEPAAQRRLALQLLELLGAPLGAWRCSNAAARDTDAAVALGPELAGALAALAGDGVNPNPDPNRGADSNGKALGAAGGSRAGAAWLSPEGFYGRLDGPAGGAPAADGSGAAVPVSEARPAAAAPGAACAGAQPPPPAAPAWFQASEERRGFLARALEALLDATFPDDARLAGVLLAVEAAPVVDLDRGGPAPDQSPDWARAGGAAQRLLGARRDNLALWGAYAALQARAGQLKAARKVYDTALSALATNAAARTRHAAPLALAAAEAELRRIAGAAADRYPDSAPTGVAAGVPRALHLLAWLGSGGPYERMRTGAKGAPAELPDAARLLEARRGFQAMLSARLGEGGSPSTADAYPAAACEGLPPSTVAVVAAAALFERLLPAAGAKLGGWGAAAAVYEQALAAAPLSVRRQSAAHEELAERHCALLAEAAAAGAPGFTPGRVHCALHAALEVYPHSPALLGALASAELRARTGARLRRALAAAAAAAPGVATALLALRCEAALPAAGHRVQALLERAVATPATRGSPLLWRVYIAHELAAGRPDAARRVFLRGVHACAWAKALWLDGLVRARGALVPRERAELLEVARERGVRVRTDVYEALLAAVDPAALLGAD</sequence>
<name>A0AAW1QC35_9CHLO</name>
<dbReference type="PANTHER" id="PTHR13471">
    <property type="entry name" value="TETRATRICOPEPTIDE-LIKE HELICAL"/>
    <property type="match status" value="1"/>
</dbReference>
<dbReference type="Proteomes" id="UP001445335">
    <property type="component" value="Unassembled WGS sequence"/>
</dbReference>
<gene>
    <name evidence="5" type="ORF">WJX81_005554</name>
</gene>
<feature type="region of interest" description="Disordered" evidence="4">
    <location>
        <begin position="146"/>
        <end position="174"/>
    </location>
</feature>
<reference evidence="5 6" key="1">
    <citation type="journal article" date="2024" name="Nat. Commun.">
        <title>Phylogenomics reveals the evolutionary origins of lichenization in chlorophyte algae.</title>
        <authorList>
            <person name="Puginier C."/>
            <person name="Libourel C."/>
            <person name="Otte J."/>
            <person name="Skaloud P."/>
            <person name="Haon M."/>
            <person name="Grisel S."/>
            <person name="Petersen M."/>
            <person name="Berrin J.G."/>
            <person name="Delaux P.M."/>
            <person name="Dal Grande F."/>
            <person name="Keller J."/>
        </authorList>
    </citation>
    <scope>NUCLEOTIDE SEQUENCE [LARGE SCALE GENOMIC DNA]</scope>
    <source>
        <strain evidence="5 6">SAG 245.80</strain>
    </source>
</reference>
<proteinExistence type="inferred from homology"/>
<dbReference type="GO" id="GO:1902369">
    <property type="term" value="P:negative regulation of RNA catabolic process"/>
    <property type="evidence" value="ECO:0007669"/>
    <property type="project" value="TreeGrafter"/>
</dbReference>
<comment type="subcellular location">
    <subcellularLocation>
        <location evidence="1">Nucleus</location>
    </subcellularLocation>
</comment>
<feature type="compositionally biased region" description="Acidic residues" evidence="4">
    <location>
        <begin position="442"/>
        <end position="451"/>
    </location>
</feature>
<evidence type="ECO:0000313" key="5">
    <source>
        <dbReference type="EMBL" id="KAK9818917.1"/>
    </source>
</evidence>
<feature type="compositionally biased region" description="Low complexity" evidence="4">
    <location>
        <begin position="29"/>
        <end position="40"/>
    </location>
</feature>
<feature type="compositionally biased region" description="Acidic residues" evidence="4">
    <location>
        <begin position="497"/>
        <end position="515"/>
    </location>
</feature>
<evidence type="ECO:0000256" key="3">
    <source>
        <dbReference type="ARBA" id="ARBA00023242"/>
    </source>
</evidence>
<dbReference type="InterPro" id="IPR013633">
    <property type="entry name" value="NRDE-2"/>
</dbReference>
<feature type="compositionally biased region" description="Low complexity" evidence="4">
    <location>
        <begin position="460"/>
        <end position="479"/>
    </location>
</feature>
<dbReference type="GO" id="GO:0071013">
    <property type="term" value="C:catalytic step 2 spliceosome"/>
    <property type="evidence" value="ECO:0007669"/>
    <property type="project" value="TreeGrafter"/>
</dbReference>
<feature type="region of interest" description="Disordered" evidence="4">
    <location>
        <begin position="1"/>
        <end position="40"/>
    </location>
</feature>
<evidence type="ECO:0000256" key="4">
    <source>
        <dbReference type="SAM" id="MobiDB-lite"/>
    </source>
</evidence>
<keyword evidence="6" id="KW-1185">Reference proteome</keyword>
<dbReference type="Pfam" id="PF08424">
    <property type="entry name" value="NRDE-2"/>
    <property type="match status" value="1"/>
</dbReference>
<dbReference type="InterPro" id="IPR011990">
    <property type="entry name" value="TPR-like_helical_dom_sf"/>
</dbReference>
<keyword evidence="3" id="KW-0539">Nucleus</keyword>
<evidence type="ECO:0000256" key="2">
    <source>
        <dbReference type="ARBA" id="ARBA00009265"/>
    </source>
</evidence>
<feature type="non-terminal residue" evidence="5">
    <location>
        <position position="1"/>
    </location>
</feature>
<evidence type="ECO:0000313" key="6">
    <source>
        <dbReference type="Proteomes" id="UP001445335"/>
    </source>
</evidence>
<dbReference type="PANTHER" id="PTHR13471:SF0">
    <property type="entry name" value="NUCLEAR EXOSOME REGULATOR NRDE2"/>
    <property type="match status" value="1"/>
</dbReference>
<organism evidence="5 6">
    <name type="scientific">Elliptochloris bilobata</name>
    <dbReference type="NCBI Taxonomy" id="381761"/>
    <lineage>
        <taxon>Eukaryota</taxon>
        <taxon>Viridiplantae</taxon>
        <taxon>Chlorophyta</taxon>
        <taxon>core chlorophytes</taxon>
        <taxon>Trebouxiophyceae</taxon>
        <taxon>Trebouxiophyceae incertae sedis</taxon>
        <taxon>Elliptochloris clade</taxon>
        <taxon>Elliptochloris</taxon>
    </lineage>
</organism>
<dbReference type="AlphaFoldDB" id="A0AAW1QC35"/>
<feature type="compositionally biased region" description="Basic residues" evidence="4">
    <location>
        <begin position="1"/>
        <end position="19"/>
    </location>
</feature>
<feature type="region of interest" description="Disordered" evidence="4">
    <location>
        <begin position="425"/>
        <end position="515"/>
    </location>
</feature>
<evidence type="ECO:0008006" key="7">
    <source>
        <dbReference type="Google" id="ProtNLM"/>
    </source>
</evidence>
<protein>
    <recommendedName>
        <fullName evidence="7">Suppressor of forked domain-containing protein</fullName>
    </recommendedName>
</protein>
<dbReference type="Gene3D" id="1.25.40.10">
    <property type="entry name" value="Tetratricopeptide repeat domain"/>
    <property type="match status" value="1"/>
</dbReference>
<accession>A0AAW1QC35</accession>
<comment type="similarity">
    <text evidence="2">Belongs to the NRDE2 family.</text>
</comment>
<evidence type="ECO:0000256" key="1">
    <source>
        <dbReference type="ARBA" id="ARBA00004123"/>
    </source>
</evidence>
<comment type="caution">
    <text evidence="5">The sequence shown here is derived from an EMBL/GenBank/DDBJ whole genome shotgun (WGS) entry which is preliminary data.</text>
</comment>
<dbReference type="GO" id="GO:0031048">
    <property type="term" value="P:regulatory ncRNA-mediated heterochromatin formation"/>
    <property type="evidence" value="ECO:0007669"/>
    <property type="project" value="TreeGrafter"/>
</dbReference>